<dbReference type="GO" id="GO:0008817">
    <property type="term" value="F:corrinoid adenosyltransferase activity"/>
    <property type="evidence" value="ECO:0007669"/>
    <property type="project" value="InterPro"/>
</dbReference>
<reference evidence="1 2" key="1">
    <citation type="journal article" date="2016" name="Nat. Commun.">
        <title>Thousands of microbial genomes shed light on interconnected biogeochemical processes in an aquifer system.</title>
        <authorList>
            <person name="Anantharaman K."/>
            <person name="Brown C.T."/>
            <person name="Hug L.A."/>
            <person name="Sharon I."/>
            <person name="Castelle C.J."/>
            <person name="Probst A.J."/>
            <person name="Thomas B.C."/>
            <person name="Singh A."/>
            <person name="Wilkins M.J."/>
            <person name="Karaoz U."/>
            <person name="Brodie E.L."/>
            <person name="Williams K.H."/>
            <person name="Hubbard S.S."/>
            <person name="Banfield J.F."/>
        </authorList>
    </citation>
    <scope>NUCLEOTIDE SEQUENCE [LARGE SCALE GENOMIC DNA]</scope>
</reference>
<sequence>MKNRPPDEWGKIQVFTGDGKGKTTAALGTTIRALAKGKKVAIVYFDKGGTHYSEREFLDWLKDQKYPSGGEITFVATGLDRIDPETGRFRFGVLSEDRAEAERGLTAAAKIIQSGEYDLVVLDEINVTVSLGMLDAGPVVKLLKDKPKNLEIICTGRNAPPEIIELADLVTEMKAVKHYLAKGVPAREGLDY</sequence>
<evidence type="ECO:0000313" key="2">
    <source>
        <dbReference type="Proteomes" id="UP000176598"/>
    </source>
</evidence>
<protein>
    <recommendedName>
        <fullName evidence="3">Cob(I)yrinic acid a,c-diamide adenosyltransferase</fullName>
    </recommendedName>
</protein>
<dbReference type="PIRSF" id="PIRSF015617">
    <property type="entry name" value="Adensltrnsf_CobA"/>
    <property type="match status" value="1"/>
</dbReference>
<dbReference type="Gene3D" id="3.40.50.300">
    <property type="entry name" value="P-loop containing nucleotide triphosphate hydrolases"/>
    <property type="match status" value="1"/>
</dbReference>
<comment type="caution">
    <text evidence="1">The sequence shown here is derived from an EMBL/GenBank/DDBJ whole genome shotgun (WGS) entry which is preliminary data.</text>
</comment>
<dbReference type="Pfam" id="PF02572">
    <property type="entry name" value="CobA_CobO_BtuR"/>
    <property type="match status" value="1"/>
</dbReference>
<dbReference type="EMBL" id="MGEG01000027">
    <property type="protein sequence ID" value="OGL78828.1"/>
    <property type="molecule type" value="Genomic_DNA"/>
</dbReference>
<evidence type="ECO:0008006" key="3">
    <source>
        <dbReference type="Google" id="ProtNLM"/>
    </source>
</evidence>
<proteinExistence type="predicted"/>
<dbReference type="CDD" id="cd00561">
    <property type="entry name" value="CobA_ACA"/>
    <property type="match status" value="1"/>
</dbReference>
<accession>A0A1F7UM86</accession>
<gene>
    <name evidence="1" type="ORF">A3F28_02585</name>
</gene>
<evidence type="ECO:0000313" key="1">
    <source>
        <dbReference type="EMBL" id="OGL78828.1"/>
    </source>
</evidence>
<dbReference type="GO" id="GO:0005524">
    <property type="term" value="F:ATP binding"/>
    <property type="evidence" value="ECO:0007669"/>
    <property type="project" value="InterPro"/>
</dbReference>
<organism evidence="1 2">
    <name type="scientific">Candidatus Uhrbacteria bacterium RIFCSPHIGHO2_12_FULL_57_11</name>
    <dbReference type="NCBI Taxonomy" id="1802398"/>
    <lineage>
        <taxon>Bacteria</taxon>
        <taxon>Candidatus Uhriibacteriota</taxon>
    </lineage>
</organism>
<dbReference type="GO" id="GO:0009236">
    <property type="term" value="P:cobalamin biosynthetic process"/>
    <property type="evidence" value="ECO:0007669"/>
    <property type="project" value="InterPro"/>
</dbReference>
<name>A0A1F7UM86_9BACT</name>
<dbReference type="AlphaFoldDB" id="A0A1F7UM86"/>
<dbReference type="PANTHER" id="PTHR46638">
    <property type="entry name" value="CORRINOID ADENOSYLTRANSFERASE"/>
    <property type="match status" value="1"/>
</dbReference>
<dbReference type="InterPro" id="IPR003724">
    <property type="entry name" value="CblAdoTrfase_CobA"/>
</dbReference>
<dbReference type="Proteomes" id="UP000176598">
    <property type="component" value="Unassembled WGS sequence"/>
</dbReference>
<dbReference type="SUPFAM" id="SSF52540">
    <property type="entry name" value="P-loop containing nucleoside triphosphate hydrolases"/>
    <property type="match status" value="1"/>
</dbReference>
<dbReference type="InterPro" id="IPR027417">
    <property type="entry name" value="P-loop_NTPase"/>
</dbReference>
<dbReference type="PANTHER" id="PTHR46638:SF1">
    <property type="entry name" value="CORRINOID ADENOSYLTRANSFERASE"/>
    <property type="match status" value="1"/>
</dbReference>